<dbReference type="GO" id="GO:0009225">
    <property type="term" value="P:nucleotide-sugar metabolic process"/>
    <property type="evidence" value="ECO:0007669"/>
    <property type="project" value="InterPro"/>
</dbReference>
<dbReference type="Proteomes" id="UP000887563">
    <property type="component" value="Unplaced"/>
</dbReference>
<evidence type="ECO:0000259" key="9">
    <source>
        <dbReference type="Pfam" id="PF16363"/>
    </source>
</evidence>
<comment type="similarity">
    <text evidence="3">Belongs to the NAD(P)-dependent epimerase/dehydratase family. dTDP-glucose dehydratase subfamily.</text>
</comment>
<evidence type="ECO:0000313" key="10">
    <source>
        <dbReference type="Proteomes" id="UP000887563"/>
    </source>
</evidence>
<comment type="cofactor">
    <cofactor evidence="2">
        <name>NAD(+)</name>
        <dbReference type="ChEBI" id="CHEBI:57540"/>
    </cofactor>
</comment>
<feature type="transmembrane region" description="Helical" evidence="8">
    <location>
        <begin position="20"/>
        <end position="42"/>
    </location>
</feature>
<evidence type="ECO:0000313" key="11">
    <source>
        <dbReference type="WBParaSite" id="Minc3s00050g02690"/>
    </source>
</evidence>
<organism evidence="10 11">
    <name type="scientific">Meloidogyne incognita</name>
    <name type="common">Southern root-knot nematode worm</name>
    <name type="synonym">Oxyuris incognita</name>
    <dbReference type="NCBI Taxonomy" id="6306"/>
    <lineage>
        <taxon>Eukaryota</taxon>
        <taxon>Metazoa</taxon>
        <taxon>Ecdysozoa</taxon>
        <taxon>Nematoda</taxon>
        <taxon>Chromadorea</taxon>
        <taxon>Rhabditida</taxon>
        <taxon>Tylenchina</taxon>
        <taxon>Tylenchomorpha</taxon>
        <taxon>Tylenchoidea</taxon>
        <taxon>Meloidogynidae</taxon>
        <taxon>Meloidogyninae</taxon>
        <taxon>Meloidogyne</taxon>
        <taxon>Meloidogyne incognita group</taxon>
    </lineage>
</organism>
<protein>
    <recommendedName>
        <fullName evidence="7">dTDP-D-glucose 4,6-dehydratase</fullName>
        <ecNumber evidence="4">4.2.1.46</ecNumber>
    </recommendedName>
</protein>
<evidence type="ECO:0000256" key="5">
    <source>
        <dbReference type="ARBA" id="ARBA00023027"/>
    </source>
</evidence>
<dbReference type="Pfam" id="PF16363">
    <property type="entry name" value="GDP_Man_Dehyd"/>
    <property type="match status" value="2"/>
</dbReference>
<evidence type="ECO:0000256" key="4">
    <source>
        <dbReference type="ARBA" id="ARBA00011990"/>
    </source>
</evidence>
<dbReference type="InterPro" id="IPR036291">
    <property type="entry name" value="NAD(P)-bd_dom_sf"/>
</dbReference>
<accession>A0A914KMJ9</accession>
<keyword evidence="10" id="KW-1185">Reference proteome</keyword>
<keyword evidence="6" id="KW-0456">Lyase</keyword>
<dbReference type="WBParaSite" id="Minc3s00050g02690">
    <property type="protein sequence ID" value="Minc3s00050g02690"/>
    <property type="gene ID" value="Minc3s00050g02690"/>
</dbReference>
<evidence type="ECO:0000256" key="3">
    <source>
        <dbReference type="ARBA" id="ARBA00008178"/>
    </source>
</evidence>
<dbReference type="AlphaFoldDB" id="A0A914KMJ9"/>
<comment type="catalytic activity">
    <reaction evidence="1">
        <text>dTDP-alpha-D-glucose = dTDP-4-dehydro-6-deoxy-alpha-D-glucose + H2O</text>
        <dbReference type="Rhea" id="RHEA:17221"/>
        <dbReference type="ChEBI" id="CHEBI:15377"/>
        <dbReference type="ChEBI" id="CHEBI:57477"/>
        <dbReference type="ChEBI" id="CHEBI:57649"/>
        <dbReference type="EC" id="4.2.1.46"/>
    </reaction>
</comment>
<feature type="domain" description="NAD(P)-binding" evidence="9">
    <location>
        <begin position="255"/>
        <end position="387"/>
    </location>
</feature>
<dbReference type="SUPFAM" id="SSF51735">
    <property type="entry name" value="NAD(P)-binding Rossmann-fold domains"/>
    <property type="match status" value="2"/>
</dbReference>
<keyword evidence="8" id="KW-0472">Membrane</keyword>
<dbReference type="GO" id="GO:0008460">
    <property type="term" value="F:dTDP-glucose 4,6-dehydratase activity"/>
    <property type="evidence" value="ECO:0007669"/>
    <property type="project" value="UniProtKB-EC"/>
</dbReference>
<dbReference type="CDD" id="cd05246">
    <property type="entry name" value="dTDP_GD_SDR_e"/>
    <property type="match status" value="1"/>
</dbReference>
<dbReference type="EC" id="4.2.1.46" evidence="4"/>
<keyword evidence="8" id="KW-1133">Transmembrane helix</keyword>
<evidence type="ECO:0000256" key="2">
    <source>
        <dbReference type="ARBA" id="ARBA00001911"/>
    </source>
</evidence>
<name>A0A914KMJ9_MELIC</name>
<dbReference type="PANTHER" id="PTHR43000">
    <property type="entry name" value="DTDP-D-GLUCOSE 4,6-DEHYDRATASE-RELATED"/>
    <property type="match status" value="1"/>
</dbReference>
<evidence type="ECO:0000256" key="6">
    <source>
        <dbReference type="ARBA" id="ARBA00023239"/>
    </source>
</evidence>
<keyword evidence="5" id="KW-0520">NAD</keyword>
<dbReference type="Gene3D" id="3.40.50.720">
    <property type="entry name" value="NAD(P)-binding Rossmann-like Domain"/>
    <property type="match status" value="2"/>
</dbReference>
<feature type="domain" description="NAD(P)-binding" evidence="9">
    <location>
        <begin position="25"/>
        <end position="253"/>
    </location>
</feature>
<proteinExistence type="inferred from homology"/>
<sequence>MNNNCPELSKTSKNKNNYTGPYNVLITGGCGFIGSNFINYIFDKWPSSKFINIDKLAVGASADHVIPEVRKSGRYTFVHGTLLEQPLVESLLKLYQIDTVIHFAAITHVDESYSDRVGTIQENVIATTTLLEAINTHGQIKRFVHISTDEVYGDSVNENVPKDEESPLNPTNPYAASKAACEVIVRSYYHSYRLPYVMVRMNNVYGPRQAYSKLIPKFTRLALEGKPYPLMGDGRHKRSWIYVDDCAEAIRLVNNVYGPRQAYSKLIPKFTRLALEGKPYPLMGDGRHKRSWIYVDDCAEAIRLVTENGQNAQIYNIGTDFEKCNINLTEMIHNKVQKLMNREATKIQFAPIADRPYHDRRYLINFNKIREELGWKCLVPFEQGLTKTLAYYLKEYNKLQRELTTLDRPHG</sequence>
<evidence type="ECO:0000256" key="1">
    <source>
        <dbReference type="ARBA" id="ARBA00001539"/>
    </source>
</evidence>
<dbReference type="FunFam" id="3.40.50.720:FF:000304">
    <property type="entry name" value="UDP-glucose 4,6-dehydratase"/>
    <property type="match status" value="1"/>
</dbReference>
<evidence type="ECO:0000256" key="7">
    <source>
        <dbReference type="ARBA" id="ARBA00067702"/>
    </source>
</evidence>
<dbReference type="InterPro" id="IPR005888">
    <property type="entry name" value="dTDP_Gluc_deHydtase"/>
</dbReference>
<evidence type="ECO:0000256" key="8">
    <source>
        <dbReference type="SAM" id="Phobius"/>
    </source>
</evidence>
<keyword evidence="8" id="KW-0812">Transmembrane</keyword>
<reference evidence="11" key="1">
    <citation type="submission" date="2022-11" db="UniProtKB">
        <authorList>
            <consortium name="WormBaseParasite"/>
        </authorList>
    </citation>
    <scope>IDENTIFICATION</scope>
</reference>
<dbReference type="InterPro" id="IPR016040">
    <property type="entry name" value="NAD(P)-bd_dom"/>
</dbReference>